<organism evidence="1 2">
    <name type="scientific">Natronobacterium haloterrestre</name>
    <name type="common">Halobiforma haloterrestris</name>
    <dbReference type="NCBI Taxonomy" id="148448"/>
    <lineage>
        <taxon>Archaea</taxon>
        <taxon>Methanobacteriati</taxon>
        <taxon>Methanobacteriota</taxon>
        <taxon>Stenosarchaea group</taxon>
        <taxon>Halobacteria</taxon>
        <taxon>Halobacteriales</taxon>
        <taxon>Natrialbaceae</taxon>
        <taxon>Natronobacterium</taxon>
    </lineage>
</organism>
<evidence type="ECO:0000313" key="2">
    <source>
        <dbReference type="Proteomes" id="UP000199161"/>
    </source>
</evidence>
<name>A0A1I1GAL3_NATHA</name>
<dbReference type="AlphaFoldDB" id="A0A1I1GAL3"/>
<keyword evidence="2" id="KW-1185">Reference proteome</keyword>
<dbReference type="OrthoDB" id="202752at2157"/>
<dbReference type="EMBL" id="FOKW01000004">
    <property type="protein sequence ID" value="SFC08779.1"/>
    <property type="molecule type" value="Genomic_DNA"/>
</dbReference>
<sequence>MTSDDTGIPSLETLDELADRILEHAAEQLDPERTTLEVTGYADGDYRIEAYETISIRIDSDRNEEIWERVAIRYDRRREWIQRRHYQEIGGEETTVEVRDLEAYPDPVAMADREGE</sequence>
<dbReference type="RefSeq" id="WP_089787591.1">
    <property type="nucleotide sequence ID" value="NZ_FOKW01000004.1"/>
</dbReference>
<accession>A0A1I1GAL3</accession>
<gene>
    <name evidence="1" type="ORF">SAMN05444422_104197</name>
</gene>
<proteinExistence type="predicted"/>
<dbReference type="Proteomes" id="UP000199161">
    <property type="component" value="Unassembled WGS sequence"/>
</dbReference>
<protein>
    <submittedName>
        <fullName evidence="1">Uncharacterized protein</fullName>
    </submittedName>
</protein>
<evidence type="ECO:0000313" key="1">
    <source>
        <dbReference type="EMBL" id="SFC08779.1"/>
    </source>
</evidence>
<reference evidence="2" key="1">
    <citation type="submission" date="2016-10" db="EMBL/GenBank/DDBJ databases">
        <authorList>
            <person name="Varghese N."/>
            <person name="Submissions S."/>
        </authorList>
    </citation>
    <scope>NUCLEOTIDE SEQUENCE [LARGE SCALE GENOMIC DNA]</scope>
    <source>
        <strain evidence="2">DSM 13078</strain>
    </source>
</reference>